<accession>A0A0E9QFK8</accession>
<name>A0A0E9QFK8_ANGAN</name>
<evidence type="ECO:0000313" key="1">
    <source>
        <dbReference type="EMBL" id="JAH14888.1"/>
    </source>
</evidence>
<dbReference type="EMBL" id="GBXM01093689">
    <property type="protein sequence ID" value="JAH14888.1"/>
    <property type="molecule type" value="Transcribed_RNA"/>
</dbReference>
<dbReference type="AlphaFoldDB" id="A0A0E9QFK8"/>
<reference evidence="1" key="2">
    <citation type="journal article" date="2015" name="Fish Shellfish Immunol.">
        <title>Early steps in the European eel (Anguilla anguilla)-Vibrio vulnificus interaction in the gills: Role of the RtxA13 toxin.</title>
        <authorList>
            <person name="Callol A."/>
            <person name="Pajuelo D."/>
            <person name="Ebbesson L."/>
            <person name="Teles M."/>
            <person name="MacKenzie S."/>
            <person name="Amaro C."/>
        </authorList>
    </citation>
    <scope>NUCLEOTIDE SEQUENCE</scope>
</reference>
<proteinExistence type="predicted"/>
<sequence length="31" mass="3453">MVMQVTGPEAVCVKEKKCRMSVMNCIAVYTC</sequence>
<organism evidence="1">
    <name type="scientific">Anguilla anguilla</name>
    <name type="common">European freshwater eel</name>
    <name type="synonym">Muraena anguilla</name>
    <dbReference type="NCBI Taxonomy" id="7936"/>
    <lineage>
        <taxon>Eukaryota</taxon>
        <taxon>Metazoa</taxon>
        <taxon>Chordata</taxon>
        <taxon>Craniata</taxon>
        <taxon>Vertebrata</taxon>
        <taxon>Euteleostomi</taxon>
        <taxon>Actinopterygii</taxon>
        <taxon>Neopterygii</taxon>
        <taxon>Teleostei</taxon>
        <taxon>Anguilliformes</taxon>
        <taxon>Anguillidae</taxon>
        <taxon>Anguilla</taxon>
    </lineage>
</organism>
<protein>
    <submittedName>
        <fullName evidence="1">Uncharacterized protein</fullName>
    </submittedName>
</protein>
<reference evidence="1" key="1">
    <citation type="submission" date="2014-11" db="EMBL/GenBank/DDBJ databases">
        <authorList>
            <person name="Amaro Gonzalez C."/>
        </authorList>
    </citation>
    <scope>NUCLEOTIDE SEQUENCE</scope>
</reference>